<gene>
    <name evidence="7" type="primary">wzx</name>
</gene>
<feature type="transmembrane region" description="Helical" evidence="6">
    <location>
        <begin position="110"/>
        <end position="129"/>
    </location>
</feature>
<keyword evidence="3 6" id="KW-0812">Transmembrane</keyword>
<sequence>MIERQNNVIFAVISNALGILIMLITTKAMTYYMTTAEYGEFRLIFNVASFLSLFLILGRDSLILTISDKRIAEALNECFYGIITVFIGVFILYVFSDTIITVFFKSKISSLNYYLGLLMILVWGIYNLLTPILRIKGEQNLIFLFNNFLLRFIRLPFFILLVYLNFQYTSSYYSMIIGQLLLTIVLVAIVIRKSYIKNFSFNLKNYFHNFHISFFICINTLMFTLMTTMVVMLANINFSMTFVGIIDMVVMLTSLMMYPFIAYIKTIEPYLTKNTTELEQFKFNKNKELSFIICLLSCVFLVLFSKFILGFFGNEYAIGYKLLIITSILFFFSSLLGPYPEWLNLNGYPRFTSCILILSIVTLFIVYYSLIDSFQYYTLGISLGLSILEYRFLSYLVYLKLRPNSKFNFSTSSQNWKAAFILITLSVLASLNLPFVFCLLFFITIAFFYLKRSMVIINAKHN</sequence>
<dbReference type="AlphaFoldDB" id="F8RBZ3"/>
<dbReference type="PANTHER" id="PTHR30250">
    <property type="entry name" value="PST FAMILY PREDICTED COLANIC ACID TRANSPORTER"/>
    <property type="match status" value="1"/>
</dbReference>
<keyword evidence="4 6" id="KW-1133">Transmembrane helix</keyword>
<feature type="transmembrane region" description="Helical" evidence="6">
    <location>
        <begin position="289"/>
        <end position="312"/>
    </location>
</feature>
<evidence type="ECO:0000256" key="1">
    <source>
        <dbReference type="ARBA" id="ARBA00004651"/>
    </source>
</evidence>
<feature type="transmembrane region" description="Helical" evidence="6">
    <location>
        <begin position="212"/>
        <end position="236"/>
    </location>
</feature>
<feature type="transmembrane region" description="Helical" evidence="6">
    <location>
        <begin position="419"/>
        <end position="450"/>
    </location>
</feature>
<organism evidence="7">
    <name type="scientific">Providencia alcalifaciens</name>
    <dbReference type="NCBI Taxonomy" id="126385"/>
    <lineage>
        <taxon>Bacteria</taxon>
        <taxon>Pseudomonadati</taxon>
        <taxon>Pseudomonadota</taxon>
        <taxon>Gammaproteobacteria</taxon>
        <taxon>Enterobacterales</taxon>
        <taxon>Morganellaceae</taxon>
        <taxon>Providencia</taxon>
    </lineage>
</organism>
<feature type="transmembrane region" description="Helical" evidence="6">
    <location>
        <begin position="141"/>
        <end position="166"/>
    </location>
</feature>
<feature type="transmembrane region" description="Helical" evidence="6">
    <location>
        <begin position="376"/>
        <end position="398"/>
    </location>
</feature>
<feature type="transmembrane region" description="Helical" evidence="6">
    <location>
        <begin position="242"/>
        <end position="264"/>
    </location>
</feature>
<feature type="transmembrane region" description="Helical" evidence="6">
    <location>
        <begin position="172"/>
        <end position="191"/>
    </location>
</feature>
<feature type="transmembrane region" description="Helical" evidence="6">
    <location>
        <begin position="79"/>
        <end position="104"/>
    </location>
</feature>
<name>F8RBZ3_9GAMM</name>
<evidence type="ECO:0000256" key="6">
    <source>
        <dbReference type="SAM" id="Phobius"/>
    </source>
</evidence>
<dbReference type="GO" id="GO:0005886">
    <property type="term" value="C:plasma membrane"/>
    <property type="evidence" value="ECO:0007669"/>
    <property type="project" value="UniProtKB-SubCell"/>
</dbReference>
<dbReference type="EMBL" id="HM583639">
    <property type="protein sequence ID" value="AEB61500.1"/>
    <property type="molecule type" value="Genomic_DNA"/>
</dbReference>
<evidence type="ECO:0000313" key="7">
    <source>
        <dbReference type="EMBL" id="AEB61500.1"/>
    </source>
</evidence>
<dbReference type="PANTHER" id="PTHR30250:SF11">
    <property type="entry name" value="O-ANTIGEN TRANSPORTER-RELATED"/>
    <property type="match status" value="1"/>
</dbReference>
<feature type="transmembrane region" description="Helical" evidence="6">
    <location>
        <begin position="351"/>
        <end position="370"/>
    </location>
</feature>
<keyword evidence="2" id="KW-1003">Cell membrane</keyword>
<dbReference type="InterPro" id="IPR050833">
    <property type="entry name" value="Poly_Biosynth_Transport"/>
</dbReference>
<accession>F8RBZ3</accession>
<evidence type="ECO:0000256" key="4">
    <source>
        <dbReference type="ARBA" id="ARBA00022989"/>
    </source>
</evidence>
<evidence type="ECO:0000256" key="3">
    <source>
        <dbReference type="ARBA" id="ARBA00022692"/>
    </source>
</evidence>
<evidence type="ECO:0000256" key="2">
    <source>
        <dbReference type="ARBA" id="ARBA00022475"/>
    </source>
</evidence>
<keyword evidence="5 6" id="KW-0472">Membrane</keyword>
<protein>
    <submittedName>
        <fullName evidence="7">Wzx</fullName>
    </submittedName>
</protein>
<reference evidence="7" key="1">
    <citation type="journal article" date="2012" name="Microbiology">
        <title>Localization and molecular characterization of putative O antigen gene clusters of Providencia species.</title>
        <authorList>
            <person name="Ovchinnikova O.G."/>
            <person name="Liu B."/>
            <person name="Guo D."/>
            <person name="Kocharova N.A."/>
            <person name="Shashkov A.S."/>
            <person name="Chen M."/>
            <person name="Feng L."/>
            <person name="Rozalski A."/>
            <person name="Knirel Y.A."/>
            <person name="Wang L."/>
        </authorList>
    </citation>
    <scope>NUCLEOTIDE SEQUENCE</scope>
</reference>
<feature type="transmembrane region" description="Helical" evidence="6">
    <location>
        <begin position="7"/>
        <end position="29"/>
    </location>
</feature>
<feature type="transmembrane region" description="Helical" evidence="6">
    <location>
        <begin position="41"/>
        <end position="58"/>
    </location>
</feature>
<proteinExistence type="predicted"/>
<comment type="subcellular location">
    <subcellularLocation>
        <location evidence="1">Cell membrane</location>
        <topology evidence="1">Multi-pass membrane protein</topology>
    </subcellularLocation>
</comment>
<evidence type="ECO:0000256" key="5">
    <source>
        <dbReference type="ARBA" id="ARBA00023136"/>
    </source>
</evidence>
<feature type="transmembrane region" description="Helical" evidence="6">
    <location>
        <begin position="318"/>
        <end position="339"/>
    </location>
</feature>